<name>A0A5N6KTS3_9ROSI</name>
<keyword evidence="3" id="KW-1185">Reference proteome</keyword>
<dbReference type="InterPro" id="IPR051828">
    <property type="entry name" value="HAD-like_hydrolase_domain"/>
</dbReference>
<feature type="compositionally biased region" description="Polar residues" evidence="1">
    <location>
        <begin position="119"/>
        <end position="133"/>
    </location>
</feature>
<dbReference type="InterPro" id="IPR023214">
    <property type="entry name" value="HAD_sf"/>
</dbReference>
<feature type="region of interest" description="Disordered" evidence="1">
    <location>
        <begin position="43"/>
        <end position="175"/>
    </location>
</feature>
<feature type="region of interest" description="Disordered" evidence="1">
    <location>
        <begin position="600"/>
        <end position="619"/>
    </location>
</feature>
<dbReference type="EMBL" id="VIBQ01000012">
    <property type="protein sequence ID" value="KAB8343205.1"/>
    <property type="molecule type" value="Genomic_DNA"/>
</dbReference>
<comment type="caution">
    <text evidence="2">The sequence shown here is derived from an EMBL/GenBank/DDBJ whole genome shotgun (WGS) entry which is preliminary data.</text>
</comment>
<dbReference type="InterPro" id="IPR036412">
    <property type="entry name" value="HAD-like_sf"/>
</dbReference>
<evidence type="ECO:0000256" key="1">
    <source>
        <dbReference type="SAM" id="MobiDB-lite"/>
    </source>
</evidence>
<feature type="compositionally biased region" description="Polar residues" evidence="1">
    <location>
        <begin position="66"/>
        <end position="77"/>
    </location>
</feature>
<dbReference type="SUPFAM" id="SSF56784">
    <property type="entry name" value="HAD-like"/>
    <property type="match status" value="1"/>
</dbReference>
<dbReference type="Gene3D" id="1.10.150.720">
    <property type="entry name" value="Haloacid dehalogenase-like hydrolase"/>
    <property type="match status" value="1"/>
</dbReference>
<dbReference type="Gene3D" id="3.40.50.1000">
    <property type="entry name" value="HAD superfamily/HAD-like"/>
    <property type="match status" value="1"/>
</dbReference>
<sequence>MQRRPFAHVARSTLLASNDVGLADVLPCLLNILWTRPAASCASKRHSSYASSNTRSSRSKHSRTNPAIQSNTVSSRRTLGGIFEGQGVHNDDGGRNTQNQNPRKTKRKLITTRSRQRVDQQNMLASSRVTRSPRQGLMYLNGAGASTSESGDRDGLLAKDGDDGGKESRLASGNRLTAQPLLADVRKPYSIAEKDRYRGKSTTQLRRSTVDDPEPALPQAHKATRPLLLTLDAFDTVFTPRDAIAEQYCTVAARHGVNADAVVVKADFRTAFKRMSDLHPNYGGRSHMTPQKWWTQVIEQTFPTSRYPTLSKTTRDALVKDLYRRFSCSEGYRLFPDVRPFLEHIGTSFQASTWAPRRTMLGILSNSDPRVRRILQAFQINIKPALFPPRFAPWNRYQSGPDFGPARPAFATLSYEAGIEKPDPAFFHQALVDAQHALVSLHAVARLTRSGKDLLTNIVTDFHHMHVGDSLTKDVIPAIKAGWDGVWLDRSSGEDIKEVLVDEAGNVQDDPATGHLSSTVPLHGFGDGEVSPQASKGEQPLFRVTAINALTVLPRVVTKERLEGAFFGAKASLTSGSESTTTVESDLKWVVSRFNQVDAKAGSPAPATSRRAQRRGLGIDLKHASSSRPELRTNRWGQEEITRLMEFD</sequence>
<evidence type="ECO:0000313" key="2">
    <source>
        <dbReference type="EMBL" id="KAB8343205.1"/>
    </source>
</evidence>
<dbReference type="AlphaFoldDB" id="A0A5N6KTS3"/>
<dbReference type="GO" id="GO:0005634">
    <property type="term" value="C:nucleus"/>
    <property type="evidence" value="ECO:0007669"/>
    <property type="project" value="TreeGrafter"/>
</dbReference>
<dbReference type="PANTHER" id="PTHR46191">
    <property type="match status" value="1"/>
</dbReference>
<accession>A0A5N6KTS3</accession>
<feature type="region of interest" description="Disordered" evidence="1">
    <location>
        <begin position="196"/>
        <end position="221"/>
    </location>
</feature>
<evidence type="ECO:0000313" key="3">
    <source>
        <dbReference type="Proteomes" id="UP000327013"/>
    </source>
</evidence>
<dbReference type="PANTHER" id="PTHR46191:SF2">
    <property type="entry name" value="HALOACID DEHALOGENASE-LIKE HYDROLASE DOMAIN-CONTAINING PROTEIN 3"/>
    <property type="match status" value="1"/>
</dbReference>
<dbReference type="InterPro" id="IPR044924">
    <property type="entry name" value="HAD-SF_hydro_IA_REG-2-like_cap"/>
</dbReference>
<gene>
    <name evidence="2" type="ORF">FH972_022795</name>
</gene>
<organism evidence="2 3">
    <name type="scientific">Carpinus fangiana</name>
    <dbReference type="NCBI Taxonomy" id="176857"/>
    <lineage>
        <taxon>Eukaryota</taxon>
        <taxon>Viridiplantae</taxon>
        <taxon>Streptophyta</taxon>
        <taxon>Embryophyta</taxon>
        <taxon>Tracheophyta</taxon>
        <taxon>Spermatophyta</taxon>
        <taxon>Magnoliopsida</taxon>
        <taxon>eudicotyledons</taxon>
        <taxon>Gunneridae</taxon>
        <taxon>Pentapetalae</taxon>
        <taxon>rosids</taxon>
        <taxon>fabids</taxon>
        <taxon>Fagales</taxon>
        <taxon>Betulaceae</taxon>
        <taxon>Carpinus</taxon>
    </lineage>
</organism>
<dbReference type="OrthoDB" id="444127at2759"/>
<proteinExistence type="predicted"/>
<reference evidence="2 3" key="1">
    <citation type="submission" date="2019-06" db="EMBL/GenBank/DDBJ databases">
        <title>A chromosomal-level reference genome of Carpinus fangiana (Coryloideae, Betulaceae).</title>
        <authorList>
            <person name="Yang X."/>
            <person name="Wang Z."/>
            <person name="Zhang L."/>
            <person name="Hao G."/>
            <person name="Liu J."/>
            <person name="Yang Y."/>
        </authorList>
    </citation>
    <scope>NUCLEOTIDE SEQUENCE [LARGE SCALE GENOMIC DNA]</scope>
    <source>
        <strain evidence="2">Cfa_2016G</strain>
        <tissue evidence="2">Leaf</tissue>
    </source>
</reference>
<protein>
    <submittedName>
        <fullName evidence="2">Uncharacterized protein</fullName>
    </submittedName>
</protein>
<dbReference type="Proteomes" id="UP000327013">
    <property type="component" value="Unassembled WGS sequence"/>
</dbReference>
<feature type="compositionally biased region" description="Basic and acidic residues" evidence="1">
    <location>
        <begin position="150"/>
        <end position="169"/>
    </location>
</feature>